<dbReference type="CDD" id="cd01184">
    <property type="entry name" value="INT_C_like_1"/>
    <property type="match status" value="1"/>
</dbReference>
<dbReference type="PANTHER" id="PTHR30349">
    <property type="entry name" value="PHAGE INTEGRASE-RELATED"/>
    <property type="match status" value="1"/>
</dbReference>
<dbReference type="GO" id="GO:0003677">
    <property type="term" value="F:DNA binding"/>
    <property type="evidence" value="ECO:0007669"/>
    <property type="project" value="UniProtKB-KW"/>
</dbReference>
<evidence type="ECO:0000313" key="4">
    <source>
        <dbReference type="EMBL" id="SVB85292.1"/>
    </source>
</evidence>
<dbReference type="EMBL" id="UINC01060611">
    <property type="protein sequence ID" value="SVB85292.1"/>
    <property type="molecule type" value="Genomic_DNA"/>
</dbReference>
<dbReference type="GO" id="GO:0015074">
    <property type="term" value="P:DNA integration"/>
    <property type="evidence" value="ECO:0007669"/>
    <property type="project" value="InterPro"/>
</dbReference>
<dbReference type="InterPro" id="IPR013762">
    <property type="entry name" value="Integrase-like_cat_sf"/>
</dbReference>
<dbReference type="SUPFAM" id="SSF56349">
    <property type="entry name" value="DNA breaking-rejoining enzymes"/>
    <property type="match status" value="1"/>
</dbReference>
<dbReference type="GO" id="GO:0006310">
    <property type="term" value="P:DNA recombination"/>
    <property type="evidence" value="ECO:0007669"/>
    <property type="project" value="UniProtKB-KW"/>
</dbReference>
<gene>
    <name evidence="4" type="ORF">METZ01_LOCUS238146</name>
</gene>
<dbReference type="AlphaFoldDB" id="A0A382HDQ1"/>
<evidence type="ECO:0000259" key="3">
    <source>
        <dbReference type="PROSITE" id="PS51898"/>
    </source>
</evidence>
<feature type="domain" description="Tyr recombinase" evidence="3">
    <location>
        <begin position="249"/>
        <end position="451"/>
    </location>
</feature>
<keyword evidence="1" id="KW-0238">DNA-binding</keyword>
<proteinExistence type="predicted"/>
<dbReference type="Gene3D" id="1.10.443.10">
    <property type="entry name" value="Intergrase catalytic core"/>
    <property type="match status" value="1"/>
</dbReference>
<dbReference type="InterPro" id="IPR011010">
    <property type="entry name" value="DNA_brk_join_enz"/>
</dbReference>
<dbReference type="Pfam" id="PF00589">
    <property type="entry name" value="Phage_integrase"/>
    <property type="match status" value="1"/>
</dbReference>
<evidence type="ECO:0000256" key="1">
    <source>
        <dbReference type="ARBA" id="ARBA00023125"/>
    </source>
</evidence>
<dbReference type="PANTHER" id="PTHR30349:SF41">
    <property type="entry name" value="INTEGRASE_RECOMBINASE PROTEIN MJ0367-RELATED"/>
    <property type="match status" value="1"/>
</dbReference>
<dbReference type="InterPro" id="IPR002104">
    <property type="entry name" value="Integrase_catalytic"/>
</dbReference>
<reference evidence="4" key="1">
    <citation type="submission" date="2018-05" db="EMBL/GenBank/DDBJ databases">
        <authorList>
            <person name="Lanie J.A."/>
            <person name="Ng W.-L."/>
            <person name="Kazmierczak K.M."/>
            <person name="Andrzejewski T.M."/>
            <person name="Davidsen T.M."/>
            <person name="Wayne K.J."/>
            <person name="Tettelin H."/>
            <person name="Glass J.I."/>
            <person name="Rusch D."/>
            <person name="Podicherti R."/>
            <person name="Tsui H.-C.T."/>
            <person name="Winkler M.E."/>
        </authorList>
    </citation>
    <scope>NUCLEOTIDE SEQUENCE</scope>
</reference>
<feature type="non-terminal residue" evidence="4">
    <location>
        <position position="1"/>
    </location>
</feature>
<protein>
    <recommendedName>
        <fullName evidence="3">Tyr recombinase domain-containing protein</fullName>
    </recommendedName>
</protein>
<organism evidence="4">
    <name type="scientific">marine metagenome</name>
    <dbReference type="NCBI Taxonomy" id="408172"/>
    <lineage>
        <taxon>unclassified sequences</taxon>
        <taxon>metagenomes</taxon>
        <taxon>ecological metagenomes</taxon>
    </lineage>
</organism>
<name>A0A382HDQ1_9ZZZZ</name>
<accession>A0A382HDQ1</accession>
<dbReference type="PROSITE" id="PS51898">
    <property type="entry name" value="TYR_RECOMBINASE"/>
    <property type="match status" value="1"/>
</dbReference>
<keyword evidence="2" id="KW-0233">DNA recombination</keyword>
<dbReference type="InterPro" id="IPR050090">
    <property type="entry name" value="Tyrosine_recombinase_XerCD"/>
</dbReference>
<sequence length="466" mass="54573">EIDKILITQNLEPNKKNVEYKGLVRRWIELKLIRQDWKRELLNKSGKTDEDFRNEIDKEWKLGLWKNDTGVMPNVVIENYAPEPYIVKPKSIEVKYNKVQSSPSPLFSKVFPEFLENMKTNKRRTGTIGASVDAFKQLIELIGDKPIGDYNNVDAREYRNALSKLPSNRTKNPKYRDKTLNEILSKDIPIKDRISPTTQKLINSKITGFFNYCLDEYPDFVGSNVFRKKYQQASSVKLKDKKESFTDDDLHLIFNPKTYLPAIFENPLSRIKYPYYFIPIIGVFTGCRLEEICMMRVKDIVKINGVWVYHIREDGEYGNEETKVKNPYSERILPLSPVIIDTLGFIKYVQKMDKIGHDRVFHELTKIGTGRFQQNVGKFFNNRYLKKIGLKDGVRKVSFHSFRHSVETHLTNQNINPRFIDYLQGHSSKDTGANIYMKGIKPEVLLKECVEKFDWGIDWEKLKVKF</sequence>
<evidence type="ECO:0000256" key="2">
    <source>
        <dbReference type="ARBA" id="ARBA00023172"/>
    </source>
</evidence>